<dbReference type="InterPro" id="IPR013979">
    <property type="entry name" value="TIF_beta_prop-like"/>
</dbReference>
<keyword evidence="7" id="KW-1185">Reference proteome</keyword>
<dbReference type="Pfam" id="PF00400">
    <property type="entry name" value="WD40"/>
    <property type="match status" value="1"/>
</dbReference>
<dbReference type="SMART" id="SM00320">
    <property type="entry name" value="WD40"/>
    <property type="match status" value="5"/>
</dbReference>
<organism evidence="6 7">
    <name type="scientific">Steinernema carpocapsae</name>
    <name type="common">Entomopathogenic nematode</name>
    <dbReference type="NCBI Taxonomy" id="34508"/>
    <lineage>
        <taxon>Eukaryota</taxon>
        <taxon>Metazoa</taxon>
        <taxon>Ecdysozoa</taxon>
        <taxon>Nematoda</taxon>
        <taxon>Chromadorea</taxon>
        <taxon>Rhabditida</taxon>
        <taxon>Tylenchina</taxon>
        <taxon>Panagrolaimomorpha</taxon>
        <taxon>Strongyloidoidea</taxon>
        <taxon>Steinernematidae</taxon>
        <taxon>Steinernema</taxon>
    </lineage>
</organism>
<dbReference type="Gene3D" id="2.130.10.10">
    <property type="entry name" value="YVTN repeat-like/Quinoprotein amine dehydrogenase"/>
    <property type="match status" value="1"/>
</dbReference>
<evidence type="ECO:0000256" key="2">
    <source>
        <dbReference type="ARBA" id="ARBA00022574"/>
    </source>
</evidence>
<dbReference type="GO" id="GO:0006283">
    <property type="term" value="P:transcription-coupled nucleotide-excision repair"/>
    <property type="evidence" value="ECO:0007669"/>
    <property type="project" value="InterPro"/>
</dbReference>
<comment type="caution">
    <text evidence="6">The sequence shown here is derived from an EMBL/GenBank/DDBJ whole genome shotgun (WGS) entry which is preliminary data.</text>
</comment>
<dbReference type="Pfam" id="PF08662">
    <property type="entry name" value="eIF2A"/>
    <property type="match status" value="1"/>
</dbReference>
<evidence type="ECO:0000256" key="1">
    <source>
        <dbReference type="ARBA" id="ARBA00022540"/>
    </source>
</evidence>
<dbReference type="OrthoDB" id="361494at2759"/>
<dbReference type="GO" id="GO:0003743">
    <property type="term" value="F:translation initiation factor activity"/>
    <property type="evidence" value="ECO:0007669"/>
    <property type="project" value="UniProtKB-KW"/>
</dbReference>
<gene>
    <name evidence="6" type="ORF">L596_018708</name>
</gene>
<proteinExistence type="predicted"/>
<dbReference type="AlphaFoldDB" id="A0A4U5N5F6"/>
<dbReference type="PROSITE" id="PS50082">
    <property type="entry name" value="WD_REPEATS_2"/>
    <property type="match status" value="1"/>
</dbReference>
<reference evidence="6 7" key="1">
    <citation type="journal article" date="2015" name="Genome Biol.">
        <title>Comparative genomics of Steinernema reveals deeply conserved gene regulatory networks.</title>
        <authorList>
            <person name="Dillman A.R."/>
            <person name="Macchietto M."/>
            <person name="Porter C.F."/>
            <person name="Rogers A."/>
            <person name="Williams B."/>
            <person name="Antoshechkin I."/>
            <person name="Lee M.M."/>
            <person name="Goodwin Z."/>
            <person name="Lu X."/>
            <person name="Lewis E.E."/>
            <person name="Goodrich-Blair H."/>
            <person name="Stock S.P."/>
            <person name="Adams B.J."/>
            <person name="Sternberg P.W."/>
            <person name="Mortazavi A."/>
        </authorList>
    </citation>
    <scope>NUCLEOTIDE SEQUENCE [LARGE SCALE GENOMIC DNA]</scope>
    <source>
        <strain evidence="6 7">ALL</strain>
    </source>
</reference>
<dbReference type="InterPro" id="IPR001680">
    <property type="entry name" value="WD40_rpt"/>
</dbReference>
<dbReference type="SUPFAM" id="SSF50978">
    <property type="entry name" value="WD40 repeat-like"/>
    <property type="match status" value="1"/>
</dbReference>
<dbReference type="GO" id="GO:0000109">
    <property type="term" value="C:nucleotide-excision repair complex"/>
    <property type="evidence" value="ECO:0007669"/>
    <property type="project" value="TreeGrafter"/>
</dbReference>
<sequence length="390" mass="43504">METFRLHRELMQGTRWRRHPLKVTSERLEHLKLSNRHYFGMLRDRGVTAVLSIDIDPAEGKFLLCGGINGSLAVVEMDNGAPSTSTSPQCVTLKVQTAKKGKGHHKYARLHLRKHRQASETLDANGFVVAETFRFEEEVKSVHWSPHGGSTDIAVGLESSNIHFIDIRTGDSAQELRWKDTVNTVQWSPSNANILASGGLSGTISIWDKRSGKSELCNFRPESLETKKGHLHQPAIGGLKFSSDGLYLVAADLCATVHVWATPHYSYLGGQRLNISADESKRFAVNGLLRFDVSTDAGDVWAFVPGGLSVYAMKLVDIDRSNKVGDKIFRLQGSMTTLNACTYRSYYNQVVAVSKDGNAMLFHSRKDEVLEEGEKRRIQQLTEDNWSDED</sequence>
<dbReference type="PANTHER" id="PTHR46202:SF1">
    <property type="entry name" value="DNA EXCISION REPAIR PROTEIN ERCC-8"/>
    <property type="match status" value="1"/>
</dbReference>
<keyword evidence="3" id="KW-0648">Protein biosynthesis</keyword>
<name>A0A4U5N5F6_STECR</name>
<protein>
    <recommendedName>
        <fullName evidence="5">Translation initiation factor beta propellor-like domain-containing protein</fullName>
    </recommendedName>
</protein>
<dbReference type="EMBL" id="AZBU02000005">
    <property type="protein sequence ID" value="TKR77796.1"/>
    <property type="molecule type" value="Genomic_DNA"/>
</dbReference>
<evidence type="ECO:0000313" key="7">
    <source>
        <dbReference type="Proteomes" id="UP000298663"/>
    </source>
</evidence>
<dbReference type="InterPro" id="IPR015943">
    <property type="entry name" value="WD40/YVTN_repeat-like_dom_sf"/>
</dbReference>
<dbReference type="GO" id="GO:0031464">
    <property type="term" value="C:Cul4A-RING E3 ubiquitin ligase complex"/>
    <property type="evidence" value="ECO:0007669"/>
    <property type="project" value="TreeGrafter"/>
</dbReference>
<evidence type="ECO:0000259" key="5">
    <source>
        <dbReference type="Pfam" id="PF08662"/>
    </source>
</evidence>
<keyword evidence="2 4" id="KW-0853">WD repeat</keyword>
<evidence type="ECO:0000256" key="3">
    <source>
        <dbReference type="ARBA" id="ARBA00022917"/>
    </source>
</evidence>
<accession>A0A4U5N5F6</accession>
<dbReference type="PANTHER" id="PTHR46202">
    <property type="entry name" value="DNA EXCISION REPAIR PROTEIN ERCC-8"/>
    <property type="match status" value="1"/>
</dbReference>
<dbReference type="InterPro" id="IPR042238">
    <property type="entry name" value="Rad28/ERCC8/Ckn1/ATCSA-1"/>
</dbReference>
<feature type="domain" description="Translation initiation factor beta propellor-like" evidence="5">
    <location>
        <begin position="131"/>
        <end position="211"/>
    </location>
</feature>
<dbReference type="GO" id="GO:0000209">
    <property type="term" value="P:protein polyubiquitination"/>
    <property type="evidence" value="ECO:0007669"/>
    <property type="project" value="TreeGrafter"/>
</dbReference>
<evidence type="ECO:0000256" key="4">
    <source>
        <dbReference type="PROSITE-ProRule" id="PRU00221"/>
    </source>
</evidence>
<dbReference type="GO" id="GO:0043161">
    <property type="term" value="P:proteasome-mediated ubiquitin-dependent protein catabolic process"/>
    <property type="evidence" value="ECO:0007669"/>
    <property type="project" value="TreeGrafter"/>
</dbReference>
<reference evidence="6 7" key="2">
    <citation type="journal article" date="2019" name="G3 (Bethesda)">
        <title>Hybrid Assembly of the Genome of the Entomopathogenic Nematode Steinernema carpocapsae Identifies the X-Chromosome.</title>
        <authorList>
            <person name="Serra L."/>
            <person name="Macchietto M."/>
            <person name="Macias-Munoz A."/>
            <person name="McGill C.J."/>
            <person name="Rodriguez I.M."/>
            <person name="Rodriguez B."/>
            <person name="Murad R."/>
            <person name="Mortazavi A."/>
        </authorList>
    </citation>
    <scope>NUCLEOTIDE SEQUENCE [LARGE SCALE GENOMIC DNA]</scope>
    <source>
        <strain evidence="6 7">ALL</strain>
    </source>
</reference>
<evidence type="ECO:0000313" key="6">
    <source>
        <dbReference type="EMBL" id="TKR77796.1"/>
    </source>
</evidence>
<dbReference type="STRING" id="34508.A0A4U5N5F6"/>
<feature type="repeat" description="WD" evidence="4">
    <location>
        <begin position="180"/>
        <end position="217"/>
    </location>
</feature>
<dbReference type="Proteomes" id="UP000298663">
    <property type="component" value="Unassembled WGS sequence"/>
</dbReference>
<keyword evidence="1" id="KW-0396">Initiation factor</keyword>
<dbReference type="InterPro" id="IPR036322">
    <property type="entry name" value="WD40_repeat_dom_sf"/>
</dbReference>